<protein>
    <submittedName>
        <fullName evidence="1">Uncharacterized protein</fullName>
    </submittedName>
</protein>
<sequence length="236" mass="26143">KSFADTLIGMLNNMKCFGPAEATQIIDALRGEPCGEDQTKRMMSIVDSKVAKGSGPAKPEGSANKQLLKEWWSYLTSSDWVVINDPKISLNRKMTTLVERGVAVGCTEPSEQTYKWGLATLLVTHYDAPPEPRKVHSILGDLKVSFKTEKKDFGFDRIMEYPASPSELPPDIVNAAYPGDDQPTKIELKGINAIADKISLRSNRGALVASPNDPIEMGLFYEYQQTLLEYRKGKSQ</sequence>
<keyword evidence="2" id="KW-1185">Reference proteome</keyword>
<feature type="non-terminal residue" evidence="1">
    <location>
        <position position="1"/>
    </location>
</feature>
<accession>A0ABN9SZ90</accession>
<proteinExistence type="predicted"/>
<comment type="caution">
    <text evidence="1">The sequence shown here is derived from an EMBL/GenBank/DDBJ whole genome shotgun (WGS) entry which is preliminary data.</text>
</comment>
<dbReference type="Proteomes" id="UP001189429">
    <property type="component" value="Unassembled WGS sequence"/>
</dbReference>
<organism evidence="1 2">
    <name type="scientific">Prorocentrum cordatum</name>
    <dbReference type="NCBI Taxonomy" id="2364126"/>
    <lineage>
        <taxon>Eukaryota</taxon>
        <taxon>Sar</taxon>
        <taxon>Alveolata</taxon>
        <taxon>Dinophyceae</taxon>
        <taxon>Prorocentrales</taxon>
        <taxon>Prorocentraceae</taxon>
        <taxon>Prorocentrum</taxon>
    </lineage>
</organism>
<evidence type="ECO:0000313" key="1">
    <source>
        <dbReference type="EMBL" id="CAK0837950.1"/>
    </source>
</evidence>
<dbReference type="EMBL" id="CAUYUJ010014188">
    <property type="protein sequence ID" value="CAK0837950.1"/>
    <property type="molecule type" value="Genomic_DNA"/>
</dbReference>
<name>A0ABN9SZ90_9DINO</name>
<gene>
    <name evidence="1" type="ORF">PCOR1329_LOCUS34016</name>
</gene>
<evidence type="ECO:0000313" key="2">
    <source>
        <dbReference type="Proteomes" id="UP001189429"/>
    </source>
</evidence>
<feature type="non-terminal residue" evidence="1">
    <location>
        <position position="236"/>
    </location>
</feature>
<reference evidence="1" key="1">
    <citation type="submission" date="2023-10" db="EMBL/GenBank/DDBJ databases">
        <authorList>
            <person name="Chen Y."/>
            <person name="Shah S."/>
            <person name="Dougan E. K."/>
            <person name="Thang M."/>
            <person name="Chan C."/>
        </authorList>
    </citation>
    <scope>NUCLEOTIDE SEQUENCE [LARGE SCALE GENOMIC DNA]</scope>
</reference>